<dbReference type="Gene3D" id="3.40.50.880">
    <property type="match status" value="1"/>
</dbReference>
<dbReference type="InterPro" id="IPR029062">
    <property type="entry name" value="Class_I_gatase-like"/>
</dbReference>
<sequence>MTASLTKPLLILKVGSTHPHIAAELQDFEHWIQAGLQDPALPVTVVDPRAGQALPAQADIAGVVVTGSHSMVSDREPWSEAAAAWLRDAVAAEVPVLGICYGHQLLAHALGGKVGYHPQGIELGTVPVSLHDAAQDDPLFAGLPTQFDAQAAHRQSVRRLPDGATLLAGNDFEPHHAFRFGSRAWGVQFHPEFGEAATRAYLATLNDDAPEGAVRPTDVAASVLPRFASIVRG</sequence>
<dbReference type="PANTHER" id="PTHR42695:SF5">
    <property type="entry name" value="GLUTAMINE AMIDOTRANSFERASE YLR126C-RELATED"/>
    <property type="match status" value="1"/>
</dbReference>
<reference evidence="3" key="1">
    <citation type="journal article" date="2019" name="Int. J. Syst. Evol. Microbiol.">
        <title>The Global Catalogue of Microorganisms (GCM) 10K type strain sequencing project: providing services to taxonomists for standard genome sequencing and annotation.</title>
        <authorList>
            <consortium name="The Broad Institute Genomics Platform"/>
            <consortium name="The Broad Institute Genome Sequencing Center for Infectious Disease"/>
            <person name="Wu L."/>
            <person name="Ma J."/>
        </authorList>
    </citation>
    <scope>NUCLEOTIDE SEQUENCE [LARGE SCALE GENOMIC DNA]</scope>
    <source>
        <strain evidence="3">CGMCC 1.12371</strain>
    </source>
</reference>
<dbReference type="Pfam" id="PF00117">
    <property type="entry name" value="GATase"/>
    <property type="match status" value="1"/>
</dbReference>
<dbReference type="CDD" id="cd01741">
    <property type="entry name" value="GATase1_1"/>
    <property type="match status" value="1"/>
</dbReference>
<gene>
    <name evidence="2" type="ORF">ACFQPB_16335</name>
</gene>
<dbReference type="RefSeq" id="WP_382225515.1">
    <property type="nucleotide sequence ID" value="NZ_JBHTCA010000015.1"/>
</dbReference>
<proteinExistence type="predicted"/>
<evidence type="ECO:0000313" key="2">
    <source>
        <dbReference type="EMBL" id="MFC7410435.1"/>
    </source>
</evidence>
<name>A0ABW2QLZ0_9BURK</name>
<dbReference type="InterPro" id="IPR017926">
    <property type="entry name" value="GATASE"/>
</dbReference>
<keyword evidence="3" id="KW-1185">Reference proteome</keyword>
<dbReference type="PROSITE" id="PS51273">
    <property type="entry name" value="GATASE_TYPE_1"/>
    <property type="match status" value="1"/>
</dbReference>
<feature type="domain" description="Glutamine amidotransferase" evidence="1">
    <location>
        <begin position="28"/>
        <end position="195"/>
    </location>
</feature>
<dbReference type="Proteomes" id="UP001596501">
    <property type="component" value="Unassembled WGS sequence"/>
</dbReference>
<evidence type="ECO:0000313" key="3">
    <source>
        <dbReference type="Proteomes" id="UP001596501"/>
    </source>
</evidence>
<accession>A0ABW2QLZ0</accession>
<keyword evidence="2" id="KW-0315">Glutamine amidotransferase</keyword>
<dbReference type="EMBL" id="JBHTCA010000015">
    <property type="protein sequence ID" value="MFC7410435.1"/>
    <property type="molecule type" value="Genomic_DNA"/>
</dbReference>
<dbReference type="InterPro" id="IPR044992">
    <property type="entry name" value="ChyE-like"/>
</dbReference>
<evidence type="ECO:0000259" key="1">
    <source>
        <dbReference type="Pfam" id="PF00117"/>
    </source>
</evidence>
<protein>
    <submittedName>
        <fullName evidence="2">Glutamine amidotransferase</fullName>
    </submittedName>
</protein>
<dbReference type="NCBIfam" id="NF006562">
    <property type="entry name" value="PRK09065.1"/>
    <property type="match status" value="1"/>
</dbReference>
<organism evidence="2 3">
    <name type="scientific">Hydrogenophaga atypica</name>
    <dbReference type="NCBI Taxonomy" id="249409"/>
    <lineage>
        <taxon>Bacteria</taxon>
        <taxon>Pseudomonadati</taxon>
        <taxon>Pseudomonadota</taxon>
        <taxon>Betaproteobacteria</taxon>
        <taxon>Burkholderiales</taxon>
        <taxon>Comamonadaceae</taxon>
        <taxon>Hydrogenophaga</taxon>
    </lineage>
</organism>
<comment type="caution">
    <text evidence="2">The sequence shown here is derived from an EMBL/GenBank/DDBJ whole genome shotgun (WGS) entry which is preliminary data.</text>
</comment>
<dbReference type="SUPFAM" id="SSF52317">
    <property type="entry name" value="Class I glutamine amidotransferase-like"/>
    <property type="match status" value="1"/>
</dbReference>
<dbReference type="PANTHER" id="PTHR42695">
    <property type="entry name" value="GLUTAMINE AMIDOTRANSFERASE YLR126C-RELATED"/>
    <property type="match status" value="1"/>
</dbReference>